<dbReference type="InterPro" id="IPR016166">
    <property type="entry name" value="FAD-bd_PCMH"/>
</dbReference>
<comment type="similarity">
    <text evidence="2">Belongs to the FAD-binding oxidoreductase/transferase type 4 family.</text>
</comment>
<comment type="cofactor">
    <cofactor evidence="1">
        <name>FAD</name>
        <dbReference type="ChEBI" id="CHEBI:57692"/>
    </cofactor>
</comment>
<dbReference type="Gene3D" id="1.10.45.10">
    <property type="entry name" value="Vanillyl-alcohol Oxidase, Chain A, domain 4"/>
    <property type="match status" value="1"/>
</dbReference>
<evidence type="ECO:0000256" key="3">
    <source>
        <dbReference type="ARBA" id="ARBA00022630"/>
    </source>
</evidence>
<proteinExistence type="inferred from homology"/>
<dbReference type="FunFam" id="1.10.45.10:FF:000001">
    <property type="entry name" value="D-lactate dehydrogenase mitochondrial"/>
    <property type="match status" value="1"/>
</dbReference>
<keyword evidence="4" id="KW-0274">FAD</keyword>
<dbReference type="EC" id="1.1.2.4" evidence="6"/>
<dbReference type="PROSITE" id="PS51387">
    <property type="entry name" value="FAD_PCMH"/>
    <property type="match status" value="1"/>
</dbReference>
<evidence type="ECO:0000259" key="8">
    <source>
        <dbReference type="PROSITE" id="PS51387"/>
    </source>
</evidence>
<reference evidence="9" key="1">
    <citation type="journal article" date="2020" name="Stud. Mycol.">
        <title>101 Dothideomycetes genomes: a test case for predicting lifestyles and emergence of pathogens.</title>
        <authorList>
            <person name="Haridas S."/>
            <person name="Albert R."/>
            <person name="Binder M."/>
            <person name="Bloem J."/>
            <person name="Labutti K."/>
            <person name="Salamov A."/>
            <person name="Andreopoulos B."/>
            <person name="Baker S."/>
            <person name="Barry K."/>
            <person name="Bills G."/>
            <person name="Bluhm B."/>
            <person name="Cannon C."/>
            <person name="Castanera R."/>
            <person name="Culley D."/>
            <person name="Daum C."/>
            <person name="Ezra D."/>
            <person name="Gonzalez J."/>
            <person name="Henrissat B."/>
            <person name="Kuo A."/>
            <person name="Liang C."/>
            <person name="Lipzen A."/>
            <person name="Lutzoni F."/>
            <person name="Magnuson J."/>
            <person name="Mondo S."/>
            <person name="Nolan M."/>
            <person name="Ohm R."/>
            <person name="Pangilinan J."/>
            <person name="Park H.-J."/>
            <person name="Ramirez L."/>
            <person name="Alfaro M."/>
            <person name="Sun H."/>
            <person name="Tritt A."/>
            <person name="Yoshinaga Y."/>
            <person name="Zwiers L.-H."/>
            <person name="Turgeon B."/>
            <person name="Goodwin S."/>
            <person name="Spatafora J."/>
            <person name="Crous P."/>
            <person name="Grigoriev I."/>
        </authorList>
    </citation>
    <scope>NUCLEOTIDE SEQUENCE</scope>
    <source>
        <strain evidence="9">CBS 109.77</strain>
    </source>
</reference>
<gene>
    <name evidence="9" type="ORF">K505DRAFT_369769</name>
</gene>
<dbReference type="Pfam" id="PF01565">
    <property type="entry name" value="FAD_binding_4"/>
    <property type="match status" value="1"/>
</dbReference>
<dbReference type="Pfam" id="PF02913">
    <property type="entry name" value="FAD-oxidase_C"/>
    <property type="match status" value="1"/>
</dbReference>
<dbReference type="Proteomes" id="UP000799757">
    <property type="component" value="Unassembled WGS sequence"/>
</dbReference>
<dbReference type="OrthoDB" id="7786253at2759"/>
<keyword evidence="5" id="KW-0560">Oxidoreductase</keyword>
<dbReference type="InterPro" id="IPR006094">
    <property type="entry name" value="Oxid_FAD_bind_N"/>
</dbReference>
<dbReference type="SUPFAM" id="SSF55103">
    <property type="entry name" value="FAD-linked oxidases, C-terminal domain"/>
    <property type="match status" value="1"/>
</dbReference>
<dbReference type="AlphaFoldDB" id="A0A6A6XZ62"/>
<accession>A0A6A6XZ62</accession>
<protein>
    <recommendedName>
        <fullName evidence="6">D-lactate dehydrogenase (cytochrome)</fullName>
        <ecNumber evidence="6">1.1.2.4</ecNumber>
    </recommendedName>
</protein>
<dbReference type="Gene3D" id="3.30.70.2740">
    <property type="match status" value="1"/>
</dbReference>
<dbReference type="GO" id="GO:0071949">
    <property type="term" value="F:FAD binding"/>
    <property type="evidence" value="ECO:0007669"/>
    <property type="project" value="InterPro"/>
</dbReference>
<evidence type="ECO:0000256" key="5">
    <source>
        <dbReference type="ARBA" id="ARBA00023002"/>
    </source>
</evidence>
<keyword evidence="10" id="KW-1185">Reference proteome</keyword>
<dbReference type="GO" id="GO:0008720">
    <property type="term" value="F:D-lactate dehydrogenase (NAD+) activity"/>
    <property type="evidence" value="ECO:0007669"/>
    <property type="project" value="TreeGrafter"/>
</dbReference>
<dbReference type="InterPro" id="IPR004113">
    <property type="entry name" value="FAD-bd_oxidored_4_C"/>
</dbReference>
<dbReference type="PANTHER" id="PTHR11748:SF116">
    <property type="entry name" value="D-LACTATE DEHYDROGENASE (CYTOCHROME) (AFU_ORTHOLOGUE AFUA_7G02560)"/>
    <property type="match status" value="1"/>
</dbReference>
<dbReference type="FunFam" id="3.30.70.2740:FF:000001">
    <property type="entry name" value="D-lactate dehydrogenase mitochondrial"/>
    <property type="match status" value="1"/>
</dbReference>
<evidence type="ECO:0000313" key="10">
    <source>
        <dbReference type="Proteomes" id="UP000799757"/>
    </source>
</evidence>
<name>A0A6A6XZ62_9PLEO</name>
<dbReference type="InterPro" id="IPR036318">
    <property type="entry name" value="FAD-bd_PCMH-like_sf"/>
</dbReference>
<dbReference type="PANTHER" id="PTHR11748">
    <property type="entry name" value="D-LACTATE DEHYDROGENASE"/>
    <property type="match status" value="1"/>
</dbReference>
<dbReference type="GO" id="GO:0004458">
    <property type="term" value="F:D-lactate dehydrogenase (cytochrome) activity"/>
    <property type="evidence" value="ECO:0007669"/>
    <property type="project" value="UniProtKB-EC"/>
</dbReference>
<dbReference type="Gene3D" id="3.30.465.10">
    <property type="match status" value="1"/>
</dbReference>
<dbReference type="SUPFAM" id="SSF56176">
    <property type="entry name" value="FAD-binding/transporter-associated domain-like"/>
    <property type="match status" value="1"/>
</dbReference>
<sequence>MSTHLTSTLPLSEVPPLTYNHTPSNVSSLIQHLPTIPSTSSPSICASKSHTAHSPAGPTQLPLAVFYPQSTADVSSILEACHARNIAVTSFGGGTSLGGALAATRGGVCVDFRDLGRVLEVHEQDQDVRVQPNVGWVELNEFLEPRGFWFPVDPAKGARVGGMIAMGCSGTNAYRYGTIKSHILSLTLVLADGTIVKTRNRPRKSSAGYDLTNLVVGSEGTLALVTEAILKITPLPSNLHVGIATFETMQKGVDVAVGVLRSGLLVEALELADAHCMRAINHSKLASGHFEAQPTLFVKFAGSVQNVREQIDFVTQLCNEHGALGMEFTNEKGRMDVIWGARKCLGNALVSMKKKDDDLFLSTDAAVPVSKLAQLVSESEEIVKEGAAGRDWFCASVGHVGDGNVHTAIVCPQAAKAEAENLLAKIQRLALVLEGTITGEHGIGLKLRDLLNEEVGTGGVDAMRRIKFALDPRGILNPDKVVRLEADF</sequence>
<dbReference type="InterPro" id="IPR016171">
    <property type="entry name" value="Vanillyl_alc_oxidase_C-sub2"/>
</dbReference>
<feature type="domain" description="FAD-binding PCMH-type" evidence="8">
    <location>
        <begin position="58"/>
        <end position="235"/>
    </location>
</feature>
<dbReference type="InterPro" id="IPR016164">
    <property type="entry name" value="FAD-linked_Oxase-like_C"/>
</dbReference>
<dbReference type="GO" id="GO:1903457">
    <property type="term" value="P:lactate catabolic process"/>
    <property type="evidence" value="ECO:0007669"/>
    <property type="project" value="TreeGrafter"/>
</dbReference>
<evidence type="ECO:0000313" key="9">
    <source>
        <dbReference type="EMBL" id="KAF2801024.1"/>
    </source>
</evidence>
<evidence type="ECO:0000256" key="2">
    <source>
        <dbReference type="ARBA" id="ARBA00008000"/>
    </source>
</evidence>
<keyword evidence="3" id="KW-0285">Flavoprotein</keyword>
<dbReference type="InterPro" id="IPR016169">
    <property type="entry name" value="FAD-bd_PCMH_sub2"/>
</dbReference>
<evidence type="ECO:0000256" key="7">
    <source>
        <dbReference type="ARBA" id="ARBA00051436"/>
    </source>
</evidence>
<evidence type="ECO:0000256" key="4">
    <source>
        <dbReference type="ARBA" id="ARBA00022827"/>
    </source>
</evidence>
<dbReference type="EMBL" id="MU001739">
    <property type="protein sequence ID" value="KAF2801024.1"/>
    <property type="molecule type" value="Genomic_DNA"/>
</dbReference>
<organism evidence="9 10">
    <name type="scientific">Melanomma pulvis-pyrius CBS 109.77</name>
    <dbReference type="NCBI Taxonomy" id="1314802"/>
    <lineage>
        <taxon>Eukaryota</taxon>
        <taxon>Fungi</taxon>
        <taxon>Dikarya</taxon>
        <taxon>Ascomycota</taxon>
        <taxon>Pezizomycotina</taxon>
        <taxon>Dothideomycetes</taxon>
        <taxon>Pleosporomycetidae</taxon>
        <taxon>Pleosporales</taxon>
        <taxon>Melanommataceae</taxon>
        <taxon>Melanomma</taxon>
    </lineage>
</organism>
<dbReference type="GO" id="GO:0005739">
    <property type="term" value="C:mitochondrion"/>
    <property type="evidence" value="ECO:0007669"/>
    <property type="project" value="TreeGrafter"/>
</dbReference>
<evidence type="ECO:0000256" key="1">
    <source>
        <dbReference type="ARBA" id="ARBA00001974"/>
    </source>
</evidence>
<comment type="catalytic activity">
    <reaction evidence="7">
        <text>(R)-lactate + 2 Fe(III)-[cytochrome c] = 2 Fe(II)-[cytochrome c] + pyruvate + 2 H(+)</text>
        <dbReference type="Rhea" id="RHEA:13521"/>
        <dbReference type="Rhea" id="RHEA-COMP:10350"/>
        <dbReference type="Rhea" id="RHEA-COMP:14399"/>
        <dbReference type="ChEBI" id="CHEBI:15361"/>
        <dbReference type="ChEBI" id="CHEBI:15378"/>
        <dbReference type="ChEBI" id="CHEBI:16004"/>
        <dbReference type="ChEBI" id="CHEBI:29033"/>
        <dbReference type="ChEBI" id="CHEBI:29034"/>
        <dbReference type="EC" id="1.1.2.4"/>
    </reaction>
</comment>
<evidence type="ECO:0000256" key="6">
    <source>
        <dbReference type="ARBA" id="ARBA00038897"/>
    </source>
</evidence>